<dbReference type="AlphaFoldDB" id="A0AAE1ERV0"/>
<reference evidence="2" key="1">
    <citation type="submission" date="2023-10" db="EMBL/GenBank/DDBJ databases">
        <title>Genome assemblies of two species of porcelain crab, Petrolisthes cinctipes and Petrolisthes manimaculis (Anomura: Porcellanidae).</title>
        <authorList>
            <person name="Angst P."/>
        </authorList>
    </citation>
    <scope>NUCLEOTIDE SEQUENCE</scope>
    <source>
        <strain evidence="2">PB745_01</strain>
        <tissue evidence="2">Gill</tissue>
    </source>
</reference>
<comment type="caution">
    <text evidence="2">The sequence shown here is derived from an EMBL/GenBank/DDBJ whole genome shotgun (WGS) entry which is preliminary data.</text>
</comment>
<sequence>MRTRNNPGLDMDDEGQPTATLHRNDSESTTSTKRNVTVTNSGNTDNSIFQEKSSIAIASDIDTAEPEASVADTSQVNEDSDKHSTLSSNLSPDEEDDTDGWTLVKSKKKGERKENEKEQESLGVCD</sequence>
<evidence type="ECO:0000256" key="1">
    <source>
        <dbReference type="SAM" id="MobiDB-lite"/>
    </source>
</evidence>
<feature type="compositionally biased region" description="Basic and acidic residues" evidence="1">
    <location>
        <begin position="111"/>
        <end position="120"/>
    </location>
</feature>
<accession>A0AAE1ERV0</accession>
<feature type="compositionally biased region" description="Polar residues" evidence="1">
    <location>
        <begin position="17"/>
        <end position="53"/>
    </location>
</feature>
<protein>
    <submittedName>
        <fullName evidence="2">Uncharacterized protein</fullName>
    </submittedName>
</protein>
<dbReference type="EMBL" id="JAWQEG010004774">
    <property type="protein sequence ID" value="KAK3860284.1"/>
    <property type="molecule type" value="Genomic_DNA"/>
</dbReference>
<evidence type="ECO:0000313" key="3">
    <source>
        <dbReference type="Proteomes" id="UP001286313"/>
    </source>
</evidence>
<name>A0AAE1ERV0_PETCI</name>
<proteinExistence type="predicted"/>
<dbReference type="Proteomes" id="UP001286313">
    <property type="component" value="Unassembled WGS sequence"/>
</dbReference>
<gene>
    <name evidence="2" type="ORF">Pcinc_033655</name>
</gene>
<evidence type="ECO:0000313" key="2">
    <source>
        <dbReference type="EMBL" id="KAK3860284.1"/>
    </source>
</evidence>
<organism evidence="2 3">
    <name type="scientific">Petrolisthes cinctipes</name>
    <name type="common">Flat porcelain crab</name>
    <dbReference type="NCBI Taxonomy" id="88211"/>
    <lineage>
        <taxon>Eukaryota</taxon>
        <taxon>Metazoa</taxon>
        <taxon>Ecdysozoa</taxon>
        <taxon>Arthropoda</taxon>
        <taxon>Crustacea</taxon>
        <taxon>Multicrustacea</taxon>
        <taxon>Malacostraca</taxon>
        <taxon>Eumalacostraca</taxon>
        <taxon>Eucarida</taxon>
        <taxon>Decapoda</taxon>
        <taxon>Pleocyemata</taxon>
        <taxon>Anomura</taxon>
        <taxon>Galatheoidea</taxon>
        <taxon>Porcellanidae</taxon>
        <taxon>Petrolisthes</taxon>
    </lineage>
</organism>
<keyword evidence="3" id="KW-1185">Reference proteome</keyword>
<feature type="region of interest" description="Disordered" evidence="1">
    <location>
        <begin position="1"/>
        <end position="126"/>
    </location>
</feature>